<protein>
    <submittedName>
        <fullName evidence="6">Altronate dehydratase</fullName>
        <ecNumber evidence="6">4.2.1.7</ecNumber>
    </submittedName>
</protein>
<dbReference type="OrthoDB" id="9804574at2"/>
<reference evidence="6 7" key="1">
    <citation type="submission" date="2017-04" db="EMBL/GenBank/DDBJ databases">
        <title>Monoglobus pectinilyticus 14 draft genome.</title>
        <authorList>
            <person name="Kim C."/>
            <person name="Rosendale D.I."/>
            <person name="Kelly W.J."/>
            <person name="Tannock G.W."/>
            <person name="Patchett M.L."/>
            <person name="Jordens J.Z."/>
        </authorList>
    </citation>
    <scope>NUCLEOTIDE SEQUENCE [LARGE SCALE GENOMIC DNA]</scope>
    <source>
        <strain evidence="6 7">14</strain>
    </source>
</reference>
<keyword evidence="2 6" id="KW-0456">Lyase</keyword>
<dbReference type="InterPro" id="IPR044144">
    <property type="entry name" value="SAF_UxaA/GarD"/>
</dbReference>
<feature type="domain" description="SAF" evidence="4">
    <location>
        <begin position="27"/>
        <end position="62"/>
    </location>
</feature>
<proteinExistence type="inferred from homology"/>
<dbReference type="PANTHER" id="PTHR30536">
    <property type="entry name" value="ALTRONATE/GALACTARATE DEHYDRATASE"/>
    <property type="match status" value="1"/>
</dbReference>
<evidence type="ECO:0000256" key="1">
    <source>
        <dbReference type="ARBA" id="ARBA00010986"/>
    </source>
</evidence>
<evidence type="ECO:0000259" key="4">
    <source>
        <dbReference type="Pfam" id="PF08666"/>
    </source>
</evidence>
<dbReference type="Pfam" id="PF08666">
    <property type="entry name" value="SAF"/>
    <property type="match status" value="1"/>
</dbReference>
<dbReference type="InterPro" id="IPR048332">
    <property type="entry name" value="GD_AH_C"/>
</dbReference>
<evidence type="ECO:0000259" key="5">
    <source>
        <dbReference type="Pfam" id="PF20629"/>
    </source>
</evidence>
<dbReference type="Pfam" id="PF04295">
    <property type="entry name" value="GD_AH_second"/>
    <property type="match status" value="1"/>
</dbReference>
<dbReference type="PANTHER" id="PTHR30536:SF5">
    <property type="entry name" value="ALTRONATE DEHYDRATASE"/>
    <property type="match status" value="1"/>
</dbReference>
<dbReference type="InterPro" id="IPR013974">
    <property type="entry name" value="SAF"/>
</dbReference>
<name>A0A2K9P1A8_9FIRM</name>
<comment type="similarity">
    <text evidence="1">Belongs to the UxaA family.</text>
</comment>
<dbReference type="AlphaFoldDB" id="A0A2K9P1A8"/>
<dbReference type="InterPro" id="IPR007392">
    <property type="entry name" value="GD_AH_second"/>
</dbReference>
<gene>
    <name evidence="6" type="ORF">B9O19_00866</name>
</gene>
<dbReference type="KEGG" id="mpec:B9O19_00866"/>
<dbReference type="EMBL" id="CP020991">
    <property type="protein sequence ID" value="AUO19042.1"/>
    <property type="molecule type" value="Genomic_DNA"/>
</dbReference>
<dbReference type="GO" id="GO:0008789">
    <property type="term" value="F:altronate dehydratase activity"/>
    <property type="evidence" value="ECO:0007669"/>
    <property type="project" value="UniProtKB-EC"/>
</dbReference>
<feature type="domain" description="D-galactarate/Altronate dehydratase C-terminal" evidence="5">
    <location>
        <begin position="234"/>
        <end position="469"/>
    </location>
</feature>
<keyword evidence="7" id="KW-1185">Reference proteome</keyword>
<accession>A0A2K9P1A8</accession>
<dbReference type="Pfam" id="PF20629">
    <property type="entry name" value="GD_AH_C"/>
    <property type="match status" value="1"/>
</dbReference>
<evidence type="ECO:0000256" key="2">
    <source>
        <dbReference type="ARBA" id="ARBA00023239"/>
    </source>
</evidence>
<dbReference type="Gene3D" id="2.30.130.110">
    <property type="match status" value="1"/>
</dbReference>
<dbReference type="EC" id="4.2.1.7" evidence="6"/>
<evidence type="ECO:0000313" key="7">
    <source>
        <dbReference type="Proteomes" id="UP000235589"/>
    </source>
</evidence>
<organism evidence="6 7">
    <name type="scientific">Monoglobus pectinilyticus</name>
    <dbReference type="NCBI Taxonomy" id="1981510"/>
    <lineage>
        <taxon>Bacteria</taxon>
        <taxon>Bacillati</taxon>
        <taxon>Bacillota</taxon>
        <taxon>Clostridia</taxon>
        <taxon>Monoglobales</taxon>
        <taxon>Monoglobaceae</taxon>
        <taxon>Monoglobus</taxon>
    </lineage>
</organism>
<evidence type="ECO:0000259" key="3">
    <source>
        <dbReference type="Pfam" id="PF04295"/>
    </source>
</evidence>
<sequence>MGKIKISPLDNVEVNVGGEFDGHKTANRDIKEGEDIIKYGYPIGHAIRDIKKGEHVHTDNIKTNLSGILEYKYEPQLKGVEKADEKAYFKGYVRDDGSVGIRNEIWIVNTVGCVNKTSELLAREANKLFEGKTDGIFNFVHPFGCSQLGDDQKTTQAILKGLVNHPNAAGVLVLGLGCENNNIPVFKGILGDYNPERIRFMSTQDYDNEVEEGLKLIGELVEYAQKFTRKKCDVSKLVVGLKCGGSDGFSGLTANPLVGQFSDLLISHGGSTILTEVPEMFGAETLLMNRCHDKETFDKTVDLINNFKEYFMRHNQVVYENPSPGNKKGGITTLEDKSLGCVQKSGTSDVVDVIQIGEHVKKQGLNLLTGPGNDIVAVTNLTASGCHLILFTTGRGTPLGAPVPTVKISSNSGLAERKPHWIDFNAGPIVDGEVLTQDLFDFVIDVANGRQTNNEKNGYREISIFKDGVVL</sequence>
<dbReference type="InterPro" id="IPR052172">
    <property type="entry name" value="UxaA_altronate/galactarate_dh"/>
</dbReference>
<evidence type="ECO:0000313" key="6">
    <source>
        <dbReference type="EMBL" id="AUO19042.1"/>
    </source>
</evidence>
<dbReference type="RefSeq" id="WP_102365281.1">
    <property type="nucleotide sequence ID" value="NZ_CP020991.1"/>
</dbReference>
<dbReference type="GO" id="GO:0019698">
    <property type="term" value="P:D-galacturonate catabolic process"/>
    <property type="evidence" value="ECO:0007669"/>
    <property type="project" value="TreeGrafter"/>
</dbReference>
<dbReference type="CDD" id="cd11613">
    <property type="entry name" value="SAF_AH_GD"/>
    <property type="match status" value="1"/>
</dbReference>
<dbReference type="Proteomes" id="UP000235589">
    <property type="component" value="Chromosome"/>
</dbReference>
<dbReference type="GeneID" id="98062282"/>
<feature type="domain" description="D-galactarate/Altronate dehydratase second" evidence="3">
    <location>
        <begin position="91"/>
        <end position="224"/>
    </location>
</feature>